<keyword evidence="2" id="KW-1185">Reference proteome</keyword>
<reference evidence="1 2" key="1">
    <citation type="submission" date="2020-03" db="EMBL/GenBank/DDBJ databases">
        <title>Genomic Encyclopedia of Type Strains, Phase IV (KMG-IV): sequencing the most valuable type-strain genomes for metagenomic binning, comparative biology and taxonomic classification.</title>
        <authorList>
            <person name="Goeker M."/>
        </authorList>
    </citation>
    <scope>NUCLEOTIDE SEQUENCE [LARGE SCALE GENOMIC DNA]</scope>
    <source>
        <strain evidence="1 2">DSM 103870</strain>
    </source>
</reference>
<sequence>MSCASRIIGTLVAAFVVAGSSFPGGEPARPSLLALLGPSAAYAASDISLANIGISGNGVEIAIPSAAITGSSLPEAELRALFATGAGSLPARLDTLSATRIAIPELTVTQHSGGVRQVTTYFDMELHDVVNGVIGSLRSARSAVTATLTDDSGDKVQFTGTSGETSVEKFDTVLFARLFGGDETDGAARDREQPAQPLHGPFSIKDYRVTGNADDATFSMEIAGIDGEGLSVRPGSTSLSELAGLAEAGSGSFDSLSPDGKRKVLAGLAGLLSGLELGETTASGVTVSQTGAHAKEDNYSLRVDTIRTRFIDRKLGFSFEGITFEGNAGKASVRTFAVEDLSFRSTASALAEAARPDPDNPDITLDNARLAPEGGRLRVENVNVDFNIDDADGKQVNDASGRVAFSIASFTSMTDLVPDGDSAQFETVLDGFHALLPATDNDGVNQLRELGYDEVTLSATARGHWTAEGGRLAVEALSLSGKEIGSIDVRARLGQVDRRAFSGDTDLALQALGKATLHDITLTLENKGLFERIVKRQAADASPDDVKQQFAALATIGIPAVIGDSAAARKIASAVARFANSPGKLALTATAREPAGVGIGTIDFGASEPRAILDRFDISTANE</sequence>
<dbReference type="EMBL" id="JAASQI010000001">
    <property type="protein sequence ID" value="NIJ56313.1"/>
    <property type="molecule type" value="Genomic_DNA"/>
</dbReference>
<comment type="caution">
    <text evidence="1">The sequence shown here is derived from an EMBL/GenBank/DDBJ whole genome shotgun (WGS) entry which is preliminary data.</text>
</comment>
<accession>A0ABX0UTM2</accession>
<protein>
    <recommendedName>
        <fullName evidence="3">AsmA-like C-terminal domain-containing protein</fullName>
    </recommendedName>
</protein>
<dbReference type="RefSeq" id="WP_166947680.1">
    <property type="nucleotide sequence ID" value="NZ_JAASQI010000001.1"/>
</dbReference>
<proteinExistence type="predicted"/>
<name>A0ABX0UTM2_9HYPH</name>
<gene>
    <name evidence="1" type="ORF">FHS82_000126</name>
</gene>
<evidence type="ECO:0000313" key="1">
    <source>
        <dbReference type="EMBL" id="NIJ56313.1"/>
    </source>
</evidence>
<organism evidence="1 2">
    <name type="scientific">Pseudochelatococcus lubricantis</name>
    <dbReference type="NCBI Taxonomy" id="1538102"/>
    <lineage>
        <taxon>Bacteria</taxon>
        <taxon>Pseudomonadati</taxon>
        <taxon>Pseudomonadota</taxon>
        <taxon>Alphaproteobacteria</taxon>
        <taxon>Hyphomicrobiales</taxon>
        <taxon>Chelatococcaceae</taxon>
        <taxon>Pseudochelatococcus</taxon>
    </lineage>
</organism>
<dbReference type="Proteomes" id="UP001429580">
    <property type="component" value="Unassembled WGS sequence"/>
</dbReference>
<evidence type="ECO:0000313" key="2">
    <source>
        <dbReference type="Proteomes" id="UP001429580"/>
    </source>
</evidence>
<evidence type="ECO:0008006" key="3">
    <source>
        <dbReference type="Google" id="ProtNLM"/>
    </source>
</evidence>